<evidence type="ECO:0000256" key="2">
    <source>
        <dbReference type="ARBA" id="ARBA00022670"/>
    </source>
</evidence>
<dbReference type="GO" id="GO:0006508">
    <property type="term" value="P:proteolysis"/>
    <property type="evidence" value="ECO:0007669"/>
    <property type="project" value="UniProtKB-KW"/>
</dbReference>
<comment type="caution">
    <text evidence="6">The sequence shown here is derived from an EMBL/GenBank/DDBJ whole genome shotgun (WGS) entry which is preliminary data.</text>
</comment>
<dbReference type="AlphaFoldDB" id="A0A9Q0X411"/>
<evidence type="ECO:0000313" key="6">
    <source>
        <dbReference type="EMBL" id="KAJ6778507.1"/>
    </source>
</evidence>
<dbReference type="InterPro" id="IPR021109">
    <property type="entry name" value="Peptidase_aspartic_dom_sf"/>
</dbReference>
<dbReference type="GO" id="GO:0008233">
    <property type="term" value="F:peptidase activity"/>
    <property type="evidence" value="ECO:0007669"/>
    <property type="project" value="UniProtKB-KW"/>
</dbReference>
<feature type="transmembrane region" description="Helical" evidence="4">
    <location>
        <begin position="20"/>
        <end position="38"/>
    </location>
</feature>
<evidence type="ECO:0000259" key="5">
    <source>
        <dbReference type="Pfam" id="PF14543"/>
    </source>
</evidence>
<keyword evidence="3" id="KW-0378">Hydrolase</keyword>
<dbReference type="PANTHER" id="PTHR47967:SF36">
    <property type="entry name" value="PEPTIDASE A1 DOMAIN-CONTAINING PROTEIN"/>
    <property type="match status" value="1"/>
</dbReference>
<dbReference type="InterPro" id="IPR032861">
    <property type="entry name" value="TAXi_N"/>
</dbReference>
<organism evidence="6 7">
    <name type="scientific">Salix koriyanagi</name>
    <dbReference type="NCBI Taxonomy" id="2511006"/>
    <lineage>
        <taxon>Eukaryota</taxon>
        <taxon>Viridiplantae</taxon>
        <taxon>Streptophyta</taxon>
        <taxon>Embryophyta</taxon>
        <taxon>Tracheophyta</taxon>
        <taxon>Spermatophyta</taxon>
        <taxon>Magnoliopsida</taxon>
        <taxon>eudicotyledons</taxon>
        <taxon>Gunneridae</taxon>
        <taxon>Pentapetalae</taxon>
        <taxon>rosids</taxon>
        <taxon>fabids</taxon>
        <taxon>Malpighiales</taxon>
        <taxon>Salicaceae</taxon>
        <taxon>Saliceae</taxon>
        <taxon>Salix</taxon>
    </lineage>
</organism>
<comment type="similarity">
    <text evidence="1">Belongs to the peptidase A1 family.</text>
</comment>
<dbReference type="SUPFAM" id="SSF50630">
    <property type="entry name" value="Acid proteases"/>
    <property type="match status" value="1"/>
</dbReference>
<evidence type="ECO:0000313" key="7">
    <source>
        <dbReference type="Proteomes" id="UP001151752"/>
    </source>
</evidence>
<reference evidence="6" key="1">
    <citation type="submission" date="2022-11" db="EMBL/GenBank/DDBJ databases">
        <authorList>
            <person name="Hyden B.L."/>
            <person name="Feng K."/>
            <person name="Yates T."/>
            <person name="Jawdy S."/>
            <person name="Smart L.B."/>
            <person name="Muchero W."/>
        </authorList>
    </citation>
    <scope>NUCLEOTIDE SEQUENCE</scope>
    <source>
        <tissue evidence="6">Shoot tip</tissue>
    </source>
</reference>
<sequence length="198" mass="21494">MVATQYLSTLVLLRRQPHLSWTLVRVLFGFLVPLAIFAQNVTSQTLKEQESQHFYQNYHPLQSLLVAKIPDALCFLAPKFSLNATNVTPLPKTALKLAHLTQIQYGSGSTAGLLLSETLDFPNQKTIPDFLVGCSILSTRQPEGIAGFGRSPESLPSQLGLKKFSYCLVSHAFDDTPTSSDLVMHTGSGSGDTKTAGA</sequence>
<dbReference type="InterPro" id="IPR051708">
    <property type="entry name" value="Plant_Aspart_Prot_A1"/>
</dbReference>
<keyword evidence="4" id="KW-0812">Transmembrane</keyword>
<accession>A0A9Q0X411</accession>
<dbReference type="Proteomes" id="UP001151752">
    <property type="component" value="Chromosome 16"/>
</dbReference>
<dbReference type="Gene3D" id="2.40.70.10">
    <property type="entry name" value="Acid Proteases"/>
    <property type="match status" value="1"/>
</dbReference>
<evidence type="ECO:0000256" key="1">
    <source>
        <dbReference type="ARBA" id="ARBA00007447"/>
    </source>
</evidence>
<evidence type="ECO:0000256" key="4">
    <source>
        <dbReference type="SAM" id="Phobius"/>
    </source>
</evidence>
<keyword evidence="2" id="KW-0645">Protease</keyword>
<dbReference type="Pfam" id="PF14543">
    <property type="entry name" value="TAXi_N"/>
    <property type="match status" value="1"/>
</dbReference>
<dbReference type="PANTHER" id="PTHR47967">
    <property type="entry name" value="OS07G0603500 PROTEIN-RELATED"/>
    <property type="match status" value="1"/>
</dbReference>
<keyword evidence="7" id="KW-1185">Reference proteome</keyword>
<protein>
    <recommendedName>
        <fullName evidence="5">Xylanase inhibitor N-terminal domain-containing protein</fullName>
    </recommendedName>
</protein>
<dbReference type="EMBL" id="JAPFFM010000001">
    <property type="protein sequence ID" value="KAJ6778507.1"/>
    <property type="molecule type" value="Genomic_DNA"/>
</dbReference>
<evidence type="ECO:0000256" key="3">
    <source>
        <dbReference type="ARBA" id="ARBA00022801"/>
    </source>
</evidence>
<feature type="domain" description="Xylanase inhibitor N-terminal" evidence="5">
    <location>
        <begin position="101"/>
        <end position="172"/>
    </location>
</feature>
<proteinExistence type="inferred from homology"/>
<reference evidence="6" key="2">
    <citation type="journal article" date="2023" name="Int. J. Mol. Sci.">
        <title>De Novo Assembly and Annotation of 11 Diverse Shrub Willow (Salix) Genomes Reveals Novel Gene Organization in Sex-Linked Regions.</title>
        <authorList>
            <person name="Hyden B."/>
            <person name="Feng K."/>
            <person name="Yates T.B."/>
            <person name="Jawdy S."/>
            <person name="Cereghino C."/>
            <person name="Smart L.B."/>
            <person name="Muchero W."/>
        </authorList>
    </citation>
    <scope>NUCLEOTIDE SEQUENCE</scope>
    <source>
        <tissue evidence="6">Shoot tip</tissue>
    </source>
</reference>
<dbReference type="GO" id="GO:0005576">
    <property type="term" value="C:extracellular region"/>
    <property type="evidence" value="ECO:0007669"/>
    <property type="project" value="TreeGrafter"/>
</dbReference>
<gene>
    <name evidence="6" type="ORF">OIU74_002323</name>
</gene>
<keyword evidence="4" id="KW-0472">Membrane</keyword>
<name>A0A9Q0X411_9ROSI</name>
<keyword evidence="4" id="KW-1133">Transmembrane helix</keyword>